<name>A0ABV1RIU8_9ALTE</name>
<dbReference type="EMBL" id="JBELOE010000217">
    <property type="protein sequence ID" value="MER2492671.1"/>
    <property type="molecule type" value="Genomic_DNA"/>
</dbReference>
<evidence type="ECO:0000259" key="4">
    <source>
        <dbReference type="Pfam" id="PF07804"/>
    </source>
</evidence>
<evidence type="ECO:0000256" key="2">
    <source>
        <dbReference type="ARBA" id="ARBA00022679"/>
    </source>
</evidence>
<dbReference type="InterPro" id="IPR012893">
    <property type="entry name" value="HipA-like_C"/>
</dbReference>
<dbReference type="Pfam" id="PF07804">
    <property type="entry name" value="HipA_C"/>
    <property type="match status" value="1"/>
</dbReference>
<keyword evidence="2" id="KW-0808">Transferase</keyword>
<dbReference type="InterPro" id="IPR052028">
    <property type="entry name" value="HipA_Ser/Thr_kinase"/>
</dbReference>
<comment type="similarity">
    <text evidence="1">Belongs to the HipA Ser/Thr kinase family.</text>
</comment>
<proteinExistence type="inferred from homology"/>
<sequence>MTSSAYVFIEGLEDSPVICAIVELDPAAKVGKFRYGKSYLQRDDAFPLDPLHLPLVSEQLVTRVNNGMFGAILDAGADSWGKKLIYSLHTTKPKDDLDLVLAGSGMGVGALTFSFSRTASTPKRNKNTIGDIPMLLKGKQAILANLDISNEVKKAFQFGASMGGARPKTIVEDGGISYLAKFNRNDDLFNVCRVEHACMNMLSELKDLHVRVANTKLLENHDEDILLVERFDCANYQPSHHFLSANSLINKMKVTEQSTTTTYSYGALAEFNMKYGAEPLDSHELFVRMVFNICMGNTDDHSRNHAFLYSFKNRHWRLSKAYDVLPINNTRQHGIGIGQQGRLGSIENAMSQAKRFGLNSRKAEKIAKTVIELTSQWANYFSSSGVSDADLEILKAVIPE</sequence>
<evidence type="ECO:0000313" key="6">
    <source>
        <dbReference type="Proteomes" id="UP001467690"/>
    </source>
</evidence>
<evidence type="ECO:0000256" key="1">
    <source>
        <dbReference type="ARBA" id="ARBA00010164"/>
    </source>
</evidence>
<organism evidence="5 6">
    <name type="scientific">Catenovulum sediminis</name>
    <dbReference type="NCBI Taxonomy" id="1740262"/>
    <lineage>
        <taxon>Bacteria</taxon>
        <taxon>Pseudomonadati</taxon>
        <taxon>Pseudomonadota</taxon>
        <taxon>Gammaproteobacteria</taxon>
        <taxon>Alteromonadales</taxon>
        <taxon>Alteromonadaceae</taxon>
        <taxon>Catenovulum</taxon>
    </lineage>
</organism>
<evidence type="ECO:0000313" key="5">
    <source>
        <dbReference type="EMBL" id="MER2492671.1"/>
    </source>
</evidence>
<keyword evidence="3" id="KW-0418">Kinase</keyword>
<comment type="caution">
    <text evidence="5">The sequence shown here is derived from an EMBL/GenBank/DDBJ whole genome shotgun (WGS) entry which is preliminary data.</text>
</comment>
<dbReference type="PANTHER" id="PTHR37419:SF8">
    <property type="entry name" value="TOXIN YJJJ"/>
    <property type="match status" value="1"/>
</dbReference>
<protein>
    <submittedName>
        <fullName evidence="5">HipA domain-containing protein</fullName>
    </submittedName>
</protein>
<dbReference type="PANTHER" id="PTHR37419">
    <property type="entry name" value="SERINE/THREONINE-PROTEIN KINASE TOXIN HIPA"/>
    <property type="match status" value="1"/>
</dbReference>
<reference evidence="5 6" key="1">
    <citation type="submission" date="2024-06" db="EMBL/GenBank/DDBJ databases">
        <authorList>
            <person name="Chen R.Y."/>
        </authorList>
    </citation>
    <scope>NUCLEOTIDE SEQUENCE [LARGE SCALE GENOMIC DNA]</scope>
    <source>
        <strain evidence="5 6">D2</strain>
    </source>
</reference>
<dbReference type="RefSeq" id="WP_350402131.1">
    <property type="nucleotide sequence ID" value="NZ_JBELOE010000217.1"/>
</dbReference>
<dbReference type="Proteomes" id="UP001467690">
    <property type="component" value="Unassembled WGS sequence"/>
</dbReference>
<gene>
    <name evidence="5" type="ORF">ABS311_12365</name>
</gene>
<accession>A0ABV1RIU8</accession>
<evidence type="ECO:0000256" key="3">
    <source>
        <dbReference type="ARBA" id="ARBA00022777"/>
    </source>
</evidence>
<feature type="domain" description="HipA-like C-terminal" evidence="4">
    <location>
        <begin position="161"/>
        <end position="377"/>
    </location>
</feature>
<keyword evidence="6" id="KW-1185">Reference proteome</keyword>